<organism evidence="1">
    <name type="scientific">Salmonella enterica subsp. enterica serovar Saintpaul</name>
    <dbReference type="NCBI Taxonomy" id="90105"/>
    <lineage>
        <taxon>Bacteria</taxon>
        <taxon>Pseudomonadati</taxon>
        <taxon>Pseudomonadota</taxon>
        <taxon>Gammaproteobacteria</taxon>
        <taxon>Enterobacterales</taxon>
        <taxon>Enterobacteriaceae</taxon>
        <taxon>Salmonella</taxon>
    </lineage>
</organism>
<gene>
    <name evidence="1" type="ORF">A7T00_33980</name>
</gene>
<comment type="caution">
    <text evidence="1">The sequence shown here is derived from an EMBL/GenBank/DDBJ whole genome shotgun (WGS) entry which is preliminary data.</text>
</comment>
<reference evidence="1" key="1">
    <citation type="submission" date="2016-09" db="EMBL/GenBank/DDBJ databases">
        <title>Whole genome sequencing of Salmonella enterica.</title>
        <authorList>
            <person name="Bell R."/>
        </authorList>
    </citation>
    <scope>NUCLEOTIDE SEQUENCE [LARGE SCALE GENOMIC DNA]</scope>
    <source>
        <strain evidence="1">CFSAN044978</strain>
    </source>
</reference>
<sequence length="116" mass="13769">MAQESMEAIKQEVIERIQRSFGDRASEVTICELVDVPNHHILRLVFRAYDYYWVQFNYENDLCGFSIVLNDEFGASLESKMRSYMGTKDWDNYLKEIMSEIELRIPDEFLKAKGWL</sequence>
<dbReference type="AlphaFoldDB" id="A0A1S0Z4I1"/>
<accession>A0A1S0Z4I1</accession>
<proteinExistence type="predicted"/>
<name>A0A1S0Z4I1_SALET</name>
<dbReference type="EMBL" id="MLZC01000064">
    <property type="protein sequence ID" value="OHG51660.1"/>
    <property type="molecule type" value="Genomic_DNA"/>
</dbReference>
<protein>
    <submittedName>
        <fullName evidence="1">Uncharacterized protein</fullName>
    </submittedName>
</protein>
<evidence type="ECO:0000313" key="1">
    <source>
        <dbReference type="EMBL" id="OHG51660.1"/>
    </source>
</evidence>